<feature type="domain" description="Tryptophan synthase beta chain-like PALP" evidence="14">
    <location>
        <begin position="10"/>
        <end position="296"/>
    </location>
</feature>
<evidence type="ECO:0000256" key="5">
    <source>
        <dbReference type="ARBA" id="ARBA00019371"/>
    </source>
</evidence>
<evidence type="ECO:0000313" key="15">
    <source>
        <dbReference type="EMBL" id="PNH21993.1"/>
    </source>
</evidence>
<dbReference type="UniPathway" id="UPA00136">
    <property type="reaction ID" value="UER00200"/>
</dbReference>
<feature type="binding site" evidence="11">
    <location>
        <position position="269"/>
    </location>
    <ligand>
        <name>pyridoxal 5'-phosphate</name>
        <dbReference type="ChEBI" id="CHEBI:597326"/>
    </ligand>
</feature>
<comment type="similarity">
    <text evidence="3 13">Belongs to the cysteine synthase/cystathionine beta-synthase family.</text>
</comment>
<dbReference type="Gene3D" id="3.40.50.1100">
    <property type="match status" value="2"/>
</dbReference>
<evidence type="ECO:0000256" key="6">
    <source>
        <dbReference type="ARBA" id="ARBA00022605"/>
    </source>
</evidence>
<organism evidence="15 16">
    <name type="scientific">Megasphaera hutchinsoni</name>
    <dbReference type="NCBI Taxonomy" id="1588748"/>
    <lineage>
        <taxon>Bacteria</taxon>
        <taxon>Bacillati</taxon>
        <taxon>Bacillota</taxon>
        <taxon>Negativicutes</taxon>
        <taxon>Veillonellales</taxon>
        <taxon>Veillonellaceae</taxon>
        <taxon>Megasphaera</taxon>
    </lineage>
</organism>
<evidence type="ECO:0000256" key="13">
    <source>
        <dbReference type="RuleBase" id="RU003985"/>
    </source>
</evidence>
<feature type="modified residue" description="N6-(pyridoxal phosphate)lysine" evidence="12">
    <location>
        <position position="47"/>
    </location>
</feature>
<accession>A0A2J8BB47</accession>
<dbReference type="NCBIfam" id="TIGR01139">
    <property type="entry name" value="cysK"/>
    <property type="match status" value="1"/>
</dbReference>
<feature type="binding site" evidence="11">
    <location>
        <begin position="181"/>
        <end position="185"/>
    </location>
    <ligand>
        <name>pyridoxal 5'-phosphate</name>
        <dbReference type="ChEBI" id="CHEBI:597326"/>
    </ligand>
</feature>
<evidence type="ECO:0000259" key="14">
    <source>
        <dbReference type="Pfam" id="PF00291"/>
    </source>
</evidence>
<dbReference type="FunFam" id="3.40.50.1100:FF:000003">
    <property type="entry name" value="Cystathionine beta-synthase"/>
    <property type="match status" value="1"/>
</dbReference>
<dbReference type="Pfam" id="PF00291">
    <property type="entry name" value="PALP"/>
    <property type="match status" value="1"/>
</dbReference>
<dbReference type="InterPro" id="IPR050214">
    <property type="entry name" value="Cys_Synth/Cystath_Beta-Synth"/>
</dbReference>
<dbReference type="InterPro" id="IPR005859">
    <property type="entry name" value="CysK"/>
</dbReference>
<keyword evidence="7 13" id="KW-0808">Transferase</keyword>
<dbReference type="EMBL" id="NFMF01000004">
    <property type="protein sequence ID" value="PNH21993.1"/>
    <property type="molecule type" value="Genomic_DNA"/>
</dbReference>
<keyword evidence="8 11" id="KW-0663">Pyridoxal phosphate</keyword>
<evidence type="ECO:0000256" key="11">
    <source>
        <dbReference type="PIRSR" id="PIRSR605856-50"/>
    </source>
</evidence>
<dbReference type="GO" id="GO:0006535">
    <property type="term" value="P:cysteine biosynthetic process from serine"/>
    <property type="evidence" value="ECO:0007669"/>
    <property type="project" value="UniProtKB-UniRule"/>
</dbReference>
<evidence type="ECO:0000256" key="8">
    <source>
        <dbReference type="ARBA" id="ARBA00022898"/>
    </source>
</evidence>
<dbReference type="EC" id="2.5.1.47" evidence="4 13"/>
<evidence type="ECO:0000313" key="16">
    <source>
        <dbReference type="Proteomes" id="UP000242958"/>
    </source>
</evidence>
<evidence type="ECO:0000256" key="10">
    <source>
        <dbReference type="ARBA" id="ARBA00047931"/>
    </source>
</evidence>
<keyword evidence="6 13" id="KW-0028">Amino-acid biosynthesis</keyword>
<sequence>MSTYYTSMLEFIGHTPLFQPQRWNKRQGVCANLLVKIESFNPTGSAKDRIALAMIQTAEQEGKLTPDSVIIEPTSGNTGIALAAVAAAKGYRAILVMPETMSIERRNLIAAYGAEIVLTNGTKGMQGAVDKATELAQTIPHAFIPGQFINPANPAIHYQTTGPEIYQDTEGEIHYFIAGIGTGGTISGISRYLKEKNPAIQIIAVEPESSPLLSEGHAGPHKIQGLGANFIPKTLCRTSYDAITTVSNEDAFHIARNFTKTEGIFVGISSGAALYAALKIGKLPQNSDKTIIVFLPDNGDRYLTTENFI</sequence>
<dbReference type="InterPro" id="IPR001926">
    <property type="entry name" value="TrpB-like_PALP"/>
</dbReference>
<dbReference type="AlphaFoldDB" id="A0A2J8BB47"/>
<evidence type="ECO:0000256" key="2">
    <source>
        <dbReference type="ARBA" id="ARBA00004962"/>
    </source>
</evidence>
<dbReference type="PANTHER" id="PTHR10314">
    <property type="entry name" value="CYSTATHIONINE BETA-SYNTHASE"/>
    <property type="match status" value="1"/>
</dbReference>
<proteinExistence type="inferred from homology"/>
<dbReference type="PROSITE" id="PS00901">
    <property type="entry name" value="CYS_SYNTHASE"/>
    <property type="match status" value="1"/>
</dbReference>
<dbReference type="CDD" id="cd01561">
    <property type="entry name" value="CBS_like"/>
    <property type="match status" value="1"/>
</dbReference>
<dbReference type="InterPro" id="IPR005856">
    <property type="entry name" value="Cys_synth"/>
</dbReference>
<comment type="caution">
    <text evidence="15">The sequence shown here is derived from an EMBL/GenBank/DDBJ whole genome shotgun (WGS) entry which is preliminary data.</text>
</comment>
<dbReference type="Proteomes" id="UP000242958">
    <property type="component" value="Unassembled WGS sequence"/>
</dbReference>
<dbReference type="FunFam" id="3.40.50.1100:FF:000118">
    <property type="entry name" value="Related to CYS4-cystathionine beta-synthase"/>
    <property type="match status" value="1"/>
</dbReference>
<evidence type="ECO:0000256" key="9">
    <source>
        <dbReference type="ARBA" id="ARBA00023192"/>
    </source>
</evidence>
<dbReference type="NCBIfam" id="TIGR01136">
    <property type="entry name" value="cysKM"/>
    <property type="match status" value="1"/>
</dbReference>
<evidence type="ECO:0000256" key="1">
    <source>
        <dbReference type="ARBA" id="ARBA00001933"/>
    </source>
</evidence>
<reference evidence="15 16" key="1">
    <citation type="submission" date="2017-05" db="EMBL/GenBank/DDBJ databases">
        <authorList>
            <person name="Song R."/>
            <person name="Chenine A.L."/>
            <person name="Ruprecht R.M."/>
        </authorList>
    </citation>
    <scope>NUCLEOTIDE SEQUENCE [LARGE SCALE GENOMIC DNA]</scope>
    <source>
        <strain evidence="15 16">KA00229</strain>
    </source>
</reference>
<evidence type="ECO:0000256" key="7">
    <source>
        <dbReference type="ARBA" id="ARBA00022679"/>
    </source>
</evidence>
<comment type="cofactor">
    <cofactor evidence="1 11 13">
        <name>pyridoxal 5'-phosphate</name>
        <dbReference type="ChEBI" id="CHEBI:597326"/>
    </cofactor>
</comment>
<feature type="binding site" evidence="11">
    <location>
        <position position="77"/>
    </location>
    <ligand>
        <name>pyridoxal 5'-phosphate</name>
        <dbReference type="ChEBI" id="CHEBI:597326"/>
    </ligand>
</feature>
<evidence type="ECO:0000256" key="3">
    <source>
        <dbReference type="ARBA" id="ARBA00007103"/>
    </source>
</evidence>
<gene>
    <name evidence="15" type="ORF">CAL30_03270</name>
</gene>
<dbReference type="InterPro" id="IPR001216">
    <property type="entry name" value="P-phosphate_BS"/>
</dbReference>
<keyword evidence="9 13" id="KW-0198">Cysteine biosynthesis</keyword>
<comment type="catalytic activity">
    <reaction evidence="10 13">
        <text>O-acetyl-L-serine + hydrogen sulfide = L-cysteine + acetate</text>
        <dbReference type="Rhea" id="RHEA:14829"/>
        <dbReference type="ChEBI" id="CHEBI:29919"/>
        <dbReference type="ChEBI" id="CHEBI:30089"/>
        <dbReference type="ChEBI" id="CHEBI:35235"/>
        <dbReference type="ChEBI" id="CHEBI:58340"/>
        <dbReference type="EC" id="2.5.1.47"/>
    </reaction>
</comment>
<dbReference type="GO" id="GO:0004124">
    <property type="term" value="F:cysteine synthase activity"/>
    <property type="evidence" value="ECO:0007669"/>
    <property type="project" value="UniProtKB-UniRule"/>
</dbReference>
<protein>
    <recommendedName>
        <fullName evidence="5 13">Cysteine synthase</fullName>
        <ecNumber evidence="4 13">2.5.1.47</ecNumber>
    </recommendedName>
</protein>
<dbReference type="SUPFAM" id="SSF53686">
    <property type="entry name" value="Tryptophan synthase beta subunit-like PLP-dependent enzymes"/>
    <property type="match status" value="1"/>
</dbReference>
<comment type="pathway">
    <text evidence="2">Amino-acid biosynthesis; L-cysteine biosynthesis; L-cysteine from L-serine: step 2/2.</text>
</comment>
<evidence type="ECO:0000256" key="12">
    <source>
        <dbReference type="PIRSR" id="PIRSR605856-51"/>
    </source>
</evidence>
<name>A0A2J8BB47_9FIRM</name>
<evidence type="ECO:0000256" key="4">
    <source>
        <dbReference type="ARBA" id="ARBA00012681"/>
    </source>
</evidence>
<dbReference type="RefSeq" id="WP_102889293.1">
    <property type="nucleotide sequence ID" value="NZ_NFMF01000004.1"/>
</dbReference>
<dbReference type="InterPro" id="IPR036052">
    <property type="entry name" value="TrpB-like_PALP_sf"/>
</dbReference>